<feature type="signal peptide" evidence="1">
    <location>
        <begin position="1"/>
        <end position="24"/>
    </location>
</feature>
<evidence type="ECO:0000313" key="3">
    <source>
        <dbReference type="EMBL" id="RRQ51146.1"/>
    </source>
</evidence>
<reference evidence="3 4" key="1">
    <citation type="submission" date="2018-12" db="EMBL/GenBank/DDBJ databases">
        <authorList>
            <person name="Kim S.-J."/>
            <person name="Jung G.-Y."/>
        </authorList>
    </citation>
    <scope>NUCLEOTIDE SEQUENCE [LARGE SCALE GENOMIC DNA]</scope>
    <source>
        <strain evidence="3 4">03SU3-P</strain>
    </source>
</reference>
<evidence type="ECO:0000256" key="1">
    <source>
        <dbReference type="SAM" id="SignalP"/>
    </source>
</evidence>
<dbReference type="InterPro" id="IPR017585">
    <property type="entry name" value="SAF_FlgA"/>
</dbReference>
<dbReference type="Gene3D" id="2.30.30.760">
    <property type="match status" value="1"/>
</dbReference>
<keyword evidence="4" id="KW-1185">Reference proteome</keyword>
<dbReference type="OrthoDB" id="7408548at2"/>
<sequence length="151" mass="15870">MNTSEGIFMLSLLLIMSAAAPVQFEDLALLDKNIQIQANAEPVDKRLKLAKCPDAPVIIPAIDGGAVVRCPALGWRLHVPARAPNAMDAGADIVIRKGDVIECITKGPGFAVSAQMIALDDARIGQSLRVKSLTSATPMTAMAKARGLAII</sequence>
<dbReference type="Proteomes" id="UP000268553">
    <property type="component" value="Unassembled WGS sequence"/>
</dbReference>
<protein>
    <recommendedName>
        <fullName evidence="2">Flagella basal body P-ring formation protein FlgA SAF domain-containing protein</fullName>
    </recommendedName>
</protein>
<keyword evidence="1" id="KW-0732">Signal</keyword>
<proteinExistence type="predicted"/>
<feature type="domain" description="Flagella basal body P-ring formation protein FlgA SAF" evidence="2">
    <location>
        <begin position="91"/>
        <end position="146"/>
    </location>
</feature>
<organism evidence="3 4">
    <name type="scientific">Sphingorhabdus wooponensis</name>
    <dbReference type="NCBI Taxonomy" id="940136"/>
    <lineage>
        <taxon>Bacteria</taxon>
        <taxon>Pseudomonadati</taxon>
        <taxon>Pseudomonadota</taxon>
        <taxon>Alphaproteobacteria</taxon>
        <taxon>Sphingomonadales</taxon>
        <taxon>Sphingomonadaceae</taxon>
        <taxon>Sphingorhabdus</taxon>
    </lineage>
</organism>
<dbReference type="EMBL" id="RWJI01000002">
    <property type="protein sequence ID" value="RRQ51146.1"/>
    <property type="molecule type" value="Genomic_DNA"/>
</dbReference>
<evidence type="ECO:0000259" key="2">
    <source>
        <dbReference type="Pfam" id="PF13144"/>
    </source>
</evidence>
<comment type="caution">
    <text evidence="3">The sequence shown here is derived from an EMBL/GenBank/DDBJ whole genome shotgun (WGS) entry which is preliminary data.</text>
</comment>
<feature type="chain" id="PRO_5018557336" description="Flagella basal body P-ring formation protein FlgA SAF domain-containing protein" evidence="1">
    <location>
        <begin position="25"/>
        <end position="151"/>
    </location>
</feature>
<dbReference type="AlphaFoldDB" id="A0A3R8Q1L8"/>
<accession>A0A3R8Q1L8</accession>
<dbReference type="Pfam" id="PF13144">
    <property type="entry name" value="ChapFlgA"/>
    <property type="match status" value="1"/>
</dbReference>
<evidence type="ECO:0000313" key="4">
    <source>
        <dbReference type="Proteomes" id="UP000268553"/>
    </source>
</evidence>
<name>A0A3R8Q1L8_9SPHN</name>
<gene>
    <name evidence="3" type="ORF">D7D48_09185</name>
</gene>